<dbReference type="Proteomes" id="UP000243096">
    <property type="component" value="Unassembled WGS sequence"/>
</dbReference>
<sequence length="369" mass="41578">MERDLQRLEDRILRRFEQSVASELEQKIANTLTVLRPKRLFISTGFFATAMAATIACQQGRKFDDYLLVTIDRQPTAGNRQWAHQLGNEWIDVQTVDHEQYYDGIEASLVLPFAGMQFDEVYSPFIEMAEFVEQTFSARRYHFYEEGLTSYLQALRFAPPREDSRFFALAPTAMRRASVSTSPIDSTVFLQVMQRATQCYRIPRFTGRRNVIVVTSGTPPTECPNPLAMLDPYNELAASLLAKGYTVWVKSHPRVPLKEAFPQSKLAKMGARLLETDAPLLETVIACNRQSIAAILSVYSSVLVHAFALFGIPAFSLHAEQVSVDQAWWKGVQDAIVPDAAELSSAAPDDVEPVARDFHNRNLGWEPPV</sequence>
<dbReference type="Pfam" id="PF07388">
    <property type="entry name" value="A-2_8-polyST"/>
    <property type="match status" value="1"/>
</dbReference>
<protein>
    <recommendedName>
        <fullName evidence="3">Capsular polysaccharide biosynthesis protein</fullName>
    </recommendedName>
</protein>
<evidence type="ECO:0000313" key="1">
    <source>
        <dbReference type="EMBL" id="PPB85188.1"/>
    </source>
</evidence>
<gene>
    <name evidence="1" type="ORF">B0O95_101281</name>
</gene>
<dbReference type="InterPro" id="IPR010866">
    <property type="entry name" value="A-2_8-polyST"/>
</dbReference>
<keyword evidence="2" id="KW-1185">Reference proteome</keyword>
<evidence type="ECO:0008006" key="3">
    <source>
        <dbReference type="Google" id="ProtNLM"/>
    </source>
</evidence>
<dbReference type="OrthoDB" id="9125998at2"/>
<name>A0A2P5KES0_9BURK</name>
<reference evidence="1 2" key="1">
    <citation type="submission" date="2018-01" db="EMBL/GenBank/DDBJ databases">
        <title>Genomic Encyclopedia of Type Strains, Phase III (KMG-III): the genomes of soil and plant-associated and newly described type strains.</title>
        <authorList>
            <person name="Whitman W."/>
        </authorList>
    </citation>
    <scope>NUCLEOTIDE SEQUENCE [LARGE SCALE GENOMIC DNA]</scope>
    <source>
        <strain evidence="1 2">HKI456</strain>
    </source>
</reference>
<dbReference type="RefSeq" id="WP_104076248.1">
    <property type="nucleotide sequence ID" value="NZ_CP062178.1"/>
</dbReference>
<accession>A0A2P5KES0</accession>
<dbReference type="EMBL" id="PRDW01000001">
    <property type="protein sequence ID" value="PPB85188.1"/>
    <property type="molecule type" value="Genomic_DNA"/>
</dbReference>
<evidence type="ECO:0000313" key="2">
    <source>
        <dbReference type="Proteomes" id="UP000243096"/>
    </source>
</evidence>
<organism evidence="1 2">
    <name type="scientific">Mycetohabitans endofungorum</name>
    <dbReference type="NCBI Taxonomy" id="417203"/>
    <lineage>
        <taxon>Bacteria</taxon>
        <taxon>Pseudomonadati</taxon>
        <taxon>Pseudomonadota</taxon>
        <taxon>Betaproteobacteria</taxon>
        <taxon>Burkholderiales</taxon>
        <taxon>Burkholderiaceae</taxon>
        <taxon>Mycetohabitans</taxon>
    </lineage>
</organism>
<dbReference type="AlphaFoldDB" id="A0A2P5KES0"/>
<comment type="caution">
    <text evidence="1">The sequence shown here is derived from an EMBL/GenBank/DDBJ whole genome shotgun (WGS) entry which is preliminary data.</text>
</comment>
<proteinExistence type="predicted"/>